<comment type="caution">
    <text evidence="2">The sequence shown here is derived from an EMBL/GenBank/DDBJ whole genome shotgun (WGS) entry which is preliminary data.</text>
</comment>
<dbReference type="InterPro" id="IPR004252">
    <property type="entry name" value="Probable_transposase_24"/>
</dbReference>
<evidence type="ECO:0000256" key="1">
    <source>
        <dbReference type="SAM" id="Coils"/>
    </source>
</evidence>
<reference evidence="2 3" key="1">
    <citation type="journal article" date="2016" name="DNA Res.">
        <title>The draft genome of MD-2 pineapple using hybrid error correction of long reads.</title>
        <authorList>
            <person name="Redwan R.M."/>
            <person name="Saidin A."/>
            <person name="Kumar S.V."/>
        </authorList>
    </citation>
    <scope>NUCLEOTIDE SEQUENCE [LARGE SCALE GENOMIC DNA]</scope>
    <source>
        <strain evidence="3">cv. MD2</strain>
        <tissue evidence="2">Leaf</tissue>
    </source>
</reference>
<protein>
    <submittedName>
        <fullName evidence="2">Uncharacterized protein</fullName>
    </submittedName>
</protein>
<proteinExistence type="predicted"/>
<gene>
    <name evidence="2" type="ORF">ACMD2_26609</name>
</gene>
<keyword evidence="1" id="KW-0175">Coiled coil</keyword>
<organism evidence="2 3">
    <name type="scientific">Ananas comosus</name>
    <name type="common">Pineapple</name>
    <name type="synonym">Ananas ananas</name>
    <dbReference type="NCBI Taxonomy" id="4615"/>
    <lineage>
        <taxon>Eukaryota</taxon>
        <taxon>Viridiplantae</taxon>
        <taxon>Streptophyta</taxon>
        <taxon>Embryophyta</taxon>
        <taxon>Tracheophyta</taxon>
        <taxon>Spermatophyta</taxon>
        <taxon>Magnoliopsida</taxon>
        <taxon>Liliopsida</taxon>
        <taxon>Poales</taxon>
        <taxon>Bromeliaceae</taxon>
        <taxon>Bromelioideae</taxon>
        <taxon>Ananas</taxon>
    </lineage>
</organism>
<name>A0A199VM02_ANACO</name>
<evidence type="ECO:0000313" key="2">
    <source>
        <dbReference type="EMBL" id="OAY78207.1"/>
    </source>
</evidence>
<sequence length="189" mass="21605">MDAKYKEYCWKILEERSRKNRHNRDQQMDFYAAGSKSIAQYAYNMEKNGVVPTRGKLYVVHHKKKNGEPVTELAKNRIEKLEPLIQKEVDVSQTGSSGGSLMWAAIDAYAEVIGKERHGRVRGVGFGPTPSMFGASAINTSQRLRMVPKEEILRDKEEIRDLRDRLKFIEEKVAFLLSQQSTSNVEGLE</sequence>
<feature type="coiled-coil region" evidence="1">
    <location>
        <begin position="152"/>
        <end position="179"/>
    </location>
</feature>
<dbReference type="Proteomes" id="UP000092600">
    <property type="component" value="Unassembled WGS sequence"/>
</dbReference>
<accession>A0A199VM02</accession>
<evidence type="ECO:0000313" key="3">
    <source>
        <dbReference type="Proteomes" id="UP000092600"/>
    </source>
</evidence>
<dbReference type="EMBL" id="LSRQ01001334">
    <property type="protein sequence ID" value="OAY78207.1"/>
    <property type="molecule type" value="Genomic_DNA"/>
</dbReference>
<dbReference type="Pfam" id="PF03004">
    <property type="entry name" value="Transposase_24"/>
    <property type="match status" value="1"/>
</dbReference>
<dbReference type="AlphaFoldDB" id="A0A199VM02"/>